<dbReference type="GO" id="GO:0030674">
    <property type="term" value="F:protein-macromolecule adaptor activity"/>
    <property type="evidence" value="ECO:0007669"/>
    <property type="project" value="TreeGrafter"/>
</dbReference>
<dbReference type="OrthoDB" id="10261384at2759"/>
<dbReference type="InterPro" id="IPR034627">
    <property type="entry name" value="Irc6"/>
</dbReference>
<dbReference type="GO" id="GO:0016192">
    <property type="term" value="P:vesicle-mediated transport"/>
    <property type="evidence" value="ECO:0007669"/>
    <property type="project" value="InterPro"/>
</dbReference>
<feature type="region of interest" description="Disordered" evidence="1">
    <location>
        <begin position="72"/>
        <end position="98"/>
    </location>
</feature>
<reference evidence="2 3" key="1">
    <citation type="submission" date="2020-01" db="EMBL/GenBank/DDBJ databases">
        <title>Aspergillus terreus IFO 6365 whole genome shotgun sequence.</title>
        <authorList>
            <person name="Kanamasa S."/>
            <person name="Takahashi H."/>
        </authorList>
    </citation>
    <scope>NUCLEOTIDE SEQUENCE [LARGE SCALE GENOMIC DNA]</scope>
    <source>
        <strain evidence="2 3">IFO 6365</strain>
    </source>
</reference>
<sequence length="381" mass="41714">MAQPTQIRNPRRLLILAPTSHSPSTIPPFLHALTGAPVAAATFAGYTTHPPLRLQNKYYTADVPIWVDEIPLDTDHRSSPPTPPSTTTPAGEKPAVTPTQWQTEFSSPEAQVVRDAIGALIICVRNLDAPAPPPPSEGEGENPAPEAVDTRADVRALNDFLRAVGAVRALIEDERGGVDEVPAVVVLVGRTETPAAATTTTEDDGPGLDGETPFSVPWWEDQLFEMGMVGVEVVAWDPRAGEAETRNQFGEYQGMRRVREVLETHQWAAAESDAKSDDGDGDGDELERELLGLDDEAGFDWEVGELEREMVGLRFAMERGEEFEGDDQGEGDGDGDDERRVESVEGLLLRMQAIRDMSDELPEQERKRFAARAVRDIMKEL</sequence>
<organism evidence="2 3">
    <name type="scientific">Aspergillus terreus</name>
    <dbReference type="NCBI Taxonomy" id="33178"/>
    <lineage>
        <taxon>Eukaryota</taxon>
        <taxon>Fungi</taxon>
        <taxon>Dikarya</taxon>
        <taxon>Ascomycota</taxon>
        <taxon>Pezizomycotina</taxon>
        <taxon>Eurotiomycetes</taxon>
        <taxon>Eurotiomycetidae</taxon>
        <taxon>Eurotiales</taxon>
        <taxon>Aspergillaceae</taxon>
        <taxon>Aspergillus</taxon>
        <taxon>Aspergillus subgen. Circumdati</taxon>
    </lineage>
</organism>
<evidence type="ECO:0000256" key="1">
    <source>
        <dbReference type="SAM" id="MobiDB-lite"/>
    </source>
</evidence>
<dbReference type="AlphaFoldDB" id="A0A5M3YSF4"/>
<dbReference type="Proteomes" id="UP000452235">
    <property type="component" value="Unassembled WGS sequence"/>
</dbReference>
<proteinExistence type="predicted"/>
<feature type="compositionally biased region" description="Acidic residues" evidence="1">
    <location>
        <begin position="323"/>
        <end position="336"/>
    </location>
</feature>
<accession>A0A5M3YSF4</accession>
<keyword evidence="3" id="KW-1185">Reference proteome</keyword>
<dbReference type="PANTHER" id="PTHR28043:SF1">
    <property type="entry name" value="INCREASED RECOMBINATION CENTERS PROTEIN 6"/>
    <property type="match status" value="1"/>
</dbReference>
<comment type="caution">
    <text evidence="2">The sequence shown here is derived from an EMBL/GenBank/DDBJ whole genome shotgun (WGS) entry which is preliminary data.</text>
</comment>
<dbReference type="Gene3D" id="3.40.50.11960">
    <property type="match status" value="1"/>
</dbReference>
<dbReference type="Pfam" id="PF10199">
    <property type="entry name" value="Adaptin_binding"/>
    <property type="match status" value="1"/>
</dbReference>
<name>A0A5M3YSF4_ASPTE</name>
<evidence type="ECO:0000313" key="2">
    <source>
        <dbReference type="EMBL" id="GFF14628.1"/>
    </source>
</evidence>
<evidence type="ECO:0000313" key="3">
    <source>
        <dbReference type="Proteomes" id="UP000452235"/>
    </source>
</evidence>
<gene>
    <name evidence="2" type="ORF">ATEIFO6365_0003069400</name>
</gene>
<feature type="region of interest" description="Disordered" evidence="1">
    <location>
        <begin position="320"/>
        <end position="342"/>
    </location>
</feature>
<protein>
    <submittedName>
        <fullName evidence="2">Uncharacterized protein</fullName>
    </submittedName>
</protein>
<dbReference type="PANTHER" id="PTHR28043">
    <property type="entry name" value="INCREASED RECOMBINATION CENTERS PROTEIN 6"/>
    <property type="match status" value="1"/>
</dbReference>
<dbReference type="VEuPathDB" id="FungiDB:ATEG_00704"/>
<feature type="region of interest" description="Disordered" evidence="1">
    <location>
        <begin position="128"/>
        <end position="147"/>
    </location>
</feature>
<dbReference type="EMBL" id="BLJY01000003">
    <property type="protein sequence ID" value="GFF14628.1"/>
    <property type="molecule type" value="Genomic_DNA"/>
</dbReference>